<keyword evidence="1" id="KW-0472">Membrane</keyword>
<reference evidence="2 3" key="1">
    <citation type="submission" date="2018-06" db="EMBL/GenBank/DDBJ databases">
        <authorList>
            <consortium name="Pathogen Informatics"/>
            <person name="Doyle S."/>
        </authorList>
    </citation>
    <scope>NUCLEOTIDE SEQUENCE [LARGE SCALE GENOMIC DNA]</scope>
    <source>
        <strain evidence="2 3">NCTC7688</strain>
    </source>
</reference>
<sequence>MNISILIAALCILISTICSIYILKTKNLSIIASIEIKKVPRNKVNTLISLFVTCLMISTCFISSAIIFMDYNFCGSLILLGLGLITIFVFYVYYLKIKLK</sequence>
<gene>
    <name evidence="2" type="ORF">NCTC7688_00233</name>
</gene>
<keyword evidence="1" id="KW-0812">Transmembrane</keyword>
<feature type="transmembrane region" description="Helical" evidence="1">
    <location>
        <begin position="6"/>
        <end position="23"/>
    </location>
</feature>
<dbReference type="EMBL" id="UHED01000001">
    <property type="protein sequence ID" value="SUM81740.1"/>
    <property type="molecule type" value="Genomic_DNA"/>
</dbReference>
<dbReference type="Proteomes" id="UP000254707">
    <property type="component" value="Unassembled WGS sequence"/>
</dbReference>
<evidence type="ECO:0008006" key="4">
    <source>
        <dbReference type="Google" id="ProtNLM"/>
    </source>
</evidence>
<proteinExistence type="predicted"/>
<evidence type="ECO:0000256" key="1">
    <source>
        <dbReference type="SAM" id="Phobius"/>
    </source>
</evidence>
<dbReference type="AlphaFoldDB" id="A0A380HLD0"/>
<evidence type="ECO:0000313" key="3">
    <source>
        <dbReference type="Proteomes" id="UP000254707"/>
    </source>
</evidence>
<evidence type="ECO:0000313" key="2">
    <source>
        <dbReference type="EMBL" id="SUM81740.1"/>
    </source>
</evidence>
<name>A0A380HLD0_STASA</name>
<keyword evidence="1" id="KW-1133">Transmembrane helix</keyword>
<protein>
    <recommendedName>
        <fullName evidence="4">DUF3784 domain-containing protein</fullName>
    </recommendedName>
</protein>
<organism evidence="2 3">
    <name type="scientific">Staphylococcus saprophyticus</name>
    <dbReference type="NCBI Taxonomy" id="29385"/>
    <lineage>
        <taxon>Bacteria</taxon>
        <taxon>Bacillati</taxon>
        <taxon>Bacillota</taxon>
        <taxon>Bacilli</taxon>
        <taxon>Bacillales</taxon>
        <taxon>Staphylococcaceae</taxon>
        <taxon>Staphylococcus</taxon>
    </lineage>
</organism>
<feature type="transmembrane region" description="Helical" evidence="1">
    <location>
        <begin position="44"/>
        <end position="69"/>
    </location>
</feature>
<feature type="transmembrane region" description="Helical" evidence="1">
    <location>
        <begin position="75"/>
        <end position="95"/>
    </location>
</feature>
<accession>A0A380HLD0</accession>